<dbReference type="EMBL" id="BMIK01000042">
    <property type="protein sequence ID" value="GGC50372.1"/>
    <property type="molecule type" value="Genomic_DNA"/>
</dbReference>
<accession>A0ABQ1N0F9</accession>
<organism evidence="1 2">
    <name type="scientific">Parapedobacter defluvii</name>
    <dbReference type="NCBI Taxonomy" id="2045106"/>
    <lineage>
        <taxon>Bacteria</taxon>
        <taxon>Pseudomonadati</taxon>
        <taxon>Bacteroidota</taxon>
        <taxon>Sphingobacteriia</taxon>
        <taxon>Sphingobacteriales</taxon>
        <taxon>Sphingobacteriaceae</taxon>
        <taxon>Parapedobacter</taxon>
    </lineage>
</organism>
<reference evidence="2" key="1">
    <citation type="journal article" date="2019" name="Int. J. Syst. Evol. Microbiol.">
        <title>The Global Catalogue of Microorganisms (GCM) 10K type strain sequencing project: providing services to taxonomists for standard genome sequencing and annotation.</title>
        <authorList>
            <consortium name="The Broad Institute Genomics Platform"/>
            <consortium name="The Broad Institute Genome Sequencing Center for Infectious Disease"/>
            <person name="Wu L."/>
            <person name="Ma J."/>
        </authorList>
    </citation>
    <scope>NUCLEOTIDE SEQUENCE [LARGE SCALE GENOMIC DNA]</scope>
    <source>
        <strain evidence="2">CGMCC 1.15342</strain>
    </source>
</reference>
<name>A0ABQ1N0F9_9SPHI</name>
<dbReference type="Proteomes" id="UP000597338">
    <property type="component" value="Unassembled WGS sequence"/>
</dbReference>
<evidence type="ECO:0000313" key="1">
    <source>
        <dbReference type="EMBL" id="GGC50372.1"/>
    </source>
</evidence>
<keyword evidence="2" id="KW-1185">Reference proteome</keyword>
<gene>
    <name evidence="1" type="ORF">GCM10011386_48210</name>
</gene>
<evidence type="ECO:0000313" key="2">
    <source>
        <dbReference type="Proteomes" id="UP000597338"/>
    </source>
</evidence>
<protein>
    <submittedName>
        <fullName evidence="1">Uncharacterized protein</fullName>
    </submittedName>
</protein>
<sequence>MILSERIAVETLTLNEISDLFLKSIEIAFPKSKGAIDAKLKKLKRAKIVNHKWIKSYEEFKGAKLNFYCQKIPTEHNPIVSIGMTHRTSKGLICARDPWCE</sequence>
<proteinExistence type="predicted"/>
<comment type="caution">
    <text evidence="1">The sequence shown here is derived from an EMBL/GenBank/DDBJ whole genome shotgun (WGS) entry which is preliminary data.</text>
</comment>
<dbReference type="RefSeq" id="WP_188754046.1">
    <property type="nucleotide sequence ID" value="NZ_BMIK01000042.1"/>
</dbReference>